<evidence type="ECO:0000313" key="3">
    <source>
        <dbReference type="Proteomes" id="UP000321408"/>
    </source>
</evidence>
<proteinExistence type="predicted"/>
<dbReference type="EMBL" id="CP042905">
    <property type="protein sequence ID" value="QEE14519.1"/>
    <property type="molecule type" value="Genomic_DNA"/>
</dbReference>
<accession>A0A5B9D5W9</accession>
<protein>
    <submittedName>
        <fullName evidence="2">DUF2871 family protein</fullName>
    </submittedName>
</protein>
<feature type="transmembrane region" description="Helical" evidence="1">
    <location>
        <begin position="21"/>
        <end position="38"/>
    </location>
</feature>
<sequence>MNSEEVKEKTSFAIQLQKRQIKFAIICIFFSGLAGVFFREFGRAFSSGLSSLEAMHATLALSQTHGHLLNIGFLVPLGLALITFFVKDKLDEKDMKKLNLWFTISMIAGIGTILLLFYKGIHFVVYSSSQFDFSITEIDDLLYGGSKMIRAMLNAIFHTSYGGSILLYTIPILKSLKKLK</sequence>
<feature type="transmembrane region" description="Helical" evidence="1">
    <location>
        <begin position="151"/>
        <end position="173"/>
    </location>
</feature>
<dbReference type="InterPro" id="IPR021299">
    <property type="entry name" value="DUF2871"/>
</dbReference>
<feature type="transmembrane region" description="Helical" evidence="1">
    <location>
        <begin position="98"/>
        <end position="118"/>
    </location>
</feature>
<evidence type="ECO:0000313" key="2">
    <source>
        <dbReference type="EMBL" id="QEE14519.1"/>
    </source>
</evidence>
<reference evidence="2 3" key="1">
    <citation type="journal article" date="2020" name="Nature">
        <title>Isolation of an archaeon at the prokaryote-eukaryote interface.</title>
        <authorList>
            <person name="Imachi H."/>
            <person name="Nobu M.K."/>
            <person name="Nakahara N."/>
            <person name="Morono Y."/>
            <person name="Ogawara M."/>
            <person name="Takaki Y."/>
            <person name="Takano Y."/>
            <person name="Uematsu K."/>
            <person name="Ikuta T."/>
            <person name="Ito M."/>
            <person name="Matsui Y."/>
            <person name="Miyazaki M."/>
            <person name="Murata K."/>
            <person name="Saito Y."/>
            <person name="Sakai S."/>
            <person name="Song C."/>
            <person name="Tasumi E."/>
            <person name="Yamanaka Y."/>
            <person name="Yamaguchi T."/>
            <person name="Kamagata Y."/>
            <person name="Tamaki H."/>
            <person name="Takai K."/>
        </authorList>
    </citation>
    <scope>NUCLEOTIDE SEQUENCE [LARGE SCALE GENOMIC DNA]</scope>
    <source>
        <strain evidence="2 3">MK-D1</strain>
    </source>
</reference>
<keyword evidence="1" id="KW-0812">Transmembrane</keyword>
<dbReference type="AlphaFoldDB" id="A0A5B9D5W9"/>
<evidence type="ECO:0000256" key="1">
    <source>
        <dbReference type="SAM" id="Phobius"/>
    </source>
</evidence>
<dbReference type="RefSeq" id="WP_147661472.1">
    <property type="nucleotide sequence ID" value="NZ_CP042905.2"/>
</dbReference>
<gene>
    <name evidence="2" type="ORF">DSAG12_00332</name>
</gene>
<dbReference type="Proteomes" id="UP000321408">
    <property type="component" value="Chromosome"/>
</dbReference>
<feature type="transmembrane region" description="Helical" evidence="1">
    <location>
        <begin position="68"/>
        <end position="86"/>
    </location>
</feature>
<reference evidence="2 3" key="2">
    <citation type="journal article" date="2024" name="Int. J. Syst. Evol. Microbiol.">
        <title>Promethearchaeum syntrophicum gen. nov., sp. nov., an anaerobic, obligately syntrophic archaeon, the first isolate of the lineage 'Asgard' archaea, and proposal of the new archaeal phylum Promethearchaeota phyl. nov. and kingdom Promethearchaeati regn. nov.</title>
        <authorList>
            <person name="Imachi H."/>
            <person name="Nobu M.K."/>
            <person name="Kato S."/>
            <person name="Takaki Y."/>
            <person name="Miyazaki M."/>
            <person name="Miyata M."/>
            <person name="Ogawara M."/>
            <person name="Saito Y."/>
            <person name="Sakai S."/>
            <person name="Tahara Y.O."/>
            <person name="Takano Y."/>
            <person name="Tasumi E."/>
            <person name="Uematsu K."/>
            <person name="Yoshimura T."/>
            <person name="Itoh T."/>
            <person name="Ohkuma M."/>
            <person name="Takai K."/>
        </authorList>
    </citation>
    <scope>NUCLEOTIDE SEQUENCE [LARGE SCALE GENOMIC DNA]</scope>
    <source>
        <strain evidence="2 3">MK-D1</strain>
    </source>
</reference>
<keyword evidence="1" id="KW-1133">Transmembrane helix</keyword>
<organism evidence="2 3">
    <name type="scientific">Promethearchaeum syntrophicum</name>
    <dbReference type="NCBI Taxonomy" id="2594042"/>
    <lineage>
        <taxon>Archaea</taxon>
        <taxon>Promethearchaeati</taxon>
        <taxon>Promethearchaeota</taxon>
        <taxon>Promethearchaeia</taxon>
        <taxon>Promethearchaeales</taxon>
        <taxon>Promethearchaeaceae</taxon>
        <taxon>Promethearchaeum</taxon>
    </lineage>
</organism>
<name>A0A5B9D5W9_9ARCH</name>
<dbReference type="KEGG" id="psyt:DSAG12_00332"/>
<keyword evidence="3" id="KW-1185">Reference proteome</keyword>
<keyword evidence="1" id="KW-0472">Membrane</keyword>
<dbReference type="GeneID" id="41328335"/>
<dbReference type="Pfam" id="PF11070">
    <property type="entry name" value="DUF2871"/>
    <property type="match status" value="1"/>
</dbReference>